<evidence type="ECO:0000313" key="3">
    <source>
        <dbReference type="Proteomes" id="UP001591681"/>
    </source>
</evidence>
<name>A0ABD1IXT5_9TELE</name>
<reference evidence="2 3" key="1">
    <citation type="submission" date="2024-09" db="EMBL/GenBank/DDBJ databases">
        <title>A chromosome-level genome assembly of Gray's grenadier anchovy, Coilia grayii.</title>
        <authorList>
            <person name="Fu Z."/>
        </authorList>
    </citation>
    <scope>NUCLEOTIDE SEQUENCE [LARGE SCALE GENOMIC DNA]</scope>
    <source>
        <strain evidence="2">G4</strain>
        <tissue evidence="2">Muscle</tissue>
    </source>
</reference>
<evidence type="ECO:0008006" key="4">
    <source>
        <dbReference type="Google" id="ProtNLM"/>
    </source>
</evidence>
<organism evidence="2 3">
    <name type="scientific">Coilia grayii</name>
    <name type="common">Gray's grenadier anchovy</name>
    <dbReference type="NCBI Taxonomy" id="363190"/>
    <lineage>
        <taxon>Eukaryota</taxon>
        <taxon>Metazoa</taxon>
        <taxon>Chordata</taxon>
        <taxon>Craniata</taxon>
        <taxon>Vertebrata</taxon>
        <taxon>Euteleostomi</taxon>
        <taxon>Actinopterygii</taxon>
        <taxon>Neopterygii</taxon>
        <taxon>Teleostei</taxon>
        <taxon>Clupei</taxon>
        <taxon>Clupeiformes</taxon>
        <taxon>Clupeoidei</taxon>
        <taxon>Engraulidae</taxon>
        <taxon>Coilinae</taxon>
        <taxon>Coilia</taxon>
    </lineage>
</organism>
<evidence type="ECO:0000313" key="2">
    <source>
        <dbReference type="EMBL" id="KAL2079763.1"/>
    </source>
</evidence>
<proteinExistence type="predicted"/>
<feature type="compositionally biased region" description="Low complexity" evidence="1">
    <location>
        <begin position="49"/>
        <end position="84"/>
    </location>
</feature>
<dbReference type="EMBL" id="JBHFQA010000022">
    <property type="protein sequence ID" value="KAL2079763.1"/>
    <property type="molecule type" value="Genomic_DNA"/>
</dbReference>
<dbReference type="PANTHER" id="PTHR31037">
    <property type="entry name" value="RELT-LIKE PROTEIN 1-RELATED"/>
    <property type="match status" value="1"/>
</dbReference>
<dbReference type="AlphaFoldDB" id="A0ABD1IXT5"/>
<dbReference type="Proteomes" id="UP001591681">
    <property type="component" value="Unassembled WGS sequence"/>
</dbReference>
<protein>
    <recommendedName>
        <fullName evidence="4">RELT like 1</fullName>
    </recommendedName>
</protein>
<accession>A0ABD1IXT5</accession>
<feature type="region of interest" description="Disordered" evidence="1">
    <location>
        <begin position="44"/>
        <end position="85"/>
    </location>
</feature>
<keyword evidence="3" id="KW-1185">Reference proteome</keyword>
<dbReference type="PANTHER" id="PTHR31037:SF1">
    <property type="entry name" value="RELT-LIKE PROTEIN 1"/>
    <property type="match status" value="1"/>
</dbReference>
<evidence type="ECO:0000256" key="1">
    <source>
        <dbReference type="SAM" id="MobiDB-lite"/>
    </source>
</evidence>
<feature type="region of interest" description="Disordered" evidence="1">
    <location>
        <begin position="161"/>
        <end position="192"/>
    </location>
</feature>
<gene>
    <name evidence="2" type="ORF">ACEWY4_025507</name>
</gene>
<comment type="caution">
    <text evidence="2">The sequence shown here is derived from an EMBL/GenBank/DDBJ whole genome shotgun (WGS) entry which is preliminary data.</text>
</comment>
<sequence>MRKRKYLNDTYSEGNTDTVGQIVHYIMKNEANTDALKAMVHENSIDSDGPATPTSPITPTTPGTPVSPGLPGAPGAASPAPSAPKHTCNHLHTIGGVSGQKNICNRCSQKKWPLMRRHSARKLPDRRSHTGEVTVLAVGRFRVTKCDPKTGAKERRTLLITEPNGTVSAAPAAEAAPEERRLSQPQEEAVAK</sequence>
<dbReference type="InterPro" id="IPR042315">
    <property type="entry name" value="RELL1"/>
</dbReference>